<dbReference type="InterPro" id="IPR051531">
    <property type="entry name" value="N-acetyltransferase"/>
</dbReference>
<dbReference type="Gene3D" id="3.40.630.30">
    <property type="match status" value="2"/>
</dbReference>
<gene>
    <name evidence="2" type="ORF">MHL29_11890</name>
</gene>
<dbReference type="SUPFAM" id="SSF55729">
    <property type="entry name" value="Acyl-CoA N-acyltransferases (Nat)"/>
    <property type="match status" value="2"/>
</dbReference>
<name>A0ABS9Q3Y0_9MICO</name>
<dbReference type="RefSeq" id="WP_239264838.1">
    <property type="nucleotide sequence ID" value="NZ_JAKRCV010000039.1"/>
</dbReference>
<protein>
    <submittedName>
        <fullName evidence="2">GNAT family N-acetyltransferase</fullName>
    </submittedName>
</protein>
<sequence>MTVTELTDGVVLLRAHTEADLPAIVEQCTDPESLRWTTVPRPYDAGAAEAFLALTRQEWSIPGRGRWWAIEWLERPTGASAFAGTIDLRPRGGGSAEVGFGLHPQARGHGLAARALRLVCRWWWERGGQRVTWMALAGNLASWRVAWACGFVRHTSLPAHIPHPDGLADAWLASLGPQDDLDRPASPWLEPVARASGAVRLRAWRDEDAASCEPGDSPSHFMPPGAEPTPATFDGWVLRRRDRMSLGQSVHWCIADAADDRACGDLCLILEGQQPGTAEVGYVVFPSARGRGLASGALRLAIEHAWRDGSDGGLGLRRLVARTVTDNDTSARVLRRAGFVEWGREPESCARDDGSHDDLRHWVLLRDD</sequence>
<comment type="caution">
    <text evidence="2">The sequence shown here is derived from an EMBL/GenBank/DDBJ whole genome shotgun (WGS) entry which is preliminary data.</text>
</comment>
<dbReference type="EMBL" id="JAKRCV010000039">
    <property type="protein sequence ID" value="MCG7322578.1"/>
    <property type="molecule type" value="Genomic_DNA"/>
</dbReference>
<feature type="domain" description="N-acetyltransferase" evidence="1">
    <location>
        <begin position="199"/>
        <end position="366"/>
    </location>
</feature>
<dbReference type="InterPro" id="IPR016181">
    <property type="entry name" value="Acyl_CoA_acyltransferase"/>
</dbReference>
<evidence type="ECO:0000259" key="1">
    <source>
        <dbReference type="PROSITE" id="PS51186"/>
    </source>
</evidence>
<dbReference type="Proteomes" id="UP001521931">
    <property type="component" value="Unassembled WGS sequence"/>
</dbReference>
<feature type="domain" description="N-acetyltransferase" evidence="1">
    <location>
        <begin position="11"/>
        <end position="177"/>
    </location>
</feature>
<organism evidence="2 3">
    <name type="scientific">Arsenicicoccus bolidensis</name>
    <dbReference type="NCBI Taxonomy" id="229480"/>
    <lineage>
        <taxon>Bacteria</taxon>
        <taxon>Bacillati</taxon>
        <taxon>Actinomycetota</taxon>
        <taxon>Actinomycetes</taxon>
        <taxon>Micrococcales</taxon>
        <taxon>Intrasporangiaceae</taxon>
        <taxon>Arsenicicoccus</taxon>
    </lineage>
</organism>
<evidence type="ECO:0000313" key="3">
    <source>
        <dbReference type="Proteomes" id="UP001521931"/>
    </source>
</evidence>
<proteinExistence type="predicted"/>
<dbReference type="InterPro" id="IPR000182">
    <property type="entry name" value="GNAT_dom"/>
</dbReference>
<dbReference type="PANTHER" id="PTHR43792">
    <property type="entry name" value="GNAT FAMILY, PUTATIVE (AFU_ORTHOLOGUE AFUA_3G00765)-RELATED-RELATED"/>
    <property type="match status" value="1"/>
</dbReference>
<keyword evidence="3" id="KW-1185">Reference proteome</keyword>
<dbReference type="Pfam" id="PF13302">
    <property type="entry name" value="Acetyltransf_3"/>
    <property type="match status" value="2"/>
</dbReference>
<accession>A0ABS9Q3Y0</accession>
<dbReference type="PROSITE" id="PS51186">
    <property type="entry name" value="GNAT"/>
    <property type="match status" value="2"/>
</dbReference>
<dbReference type="CDD" id="cd04301">
    <property type="entry name" value="NAT_SF"/>
    <property type="match status" value="2"/>
</dbReference>
<evidence type="ECO:0000313" key="2">
    <source>
        <dbReference type="EMBL" id="MCG7322578.1"/>
    </source>
</evidence>
<reference evidence="2 3" key="1">
    <citation type="submission" date="2022-02" db="EMBL/GenBank/DDBJ databases">
        <title>Uncovering new skin microbiome diversity through culturing and metagenomics.</title>
        <authorList>
            <person name="Conlan S."/>
            <person name="Deming C."/>
            <person name="Nisc Comparative Sequencing Program N."/>
            <person name="Segre J.A."/>
        </authorList>
    </citation>
    <scope>NUCLEOTIDE SEQUENCE [LARGE SCALE GENOMIC DNA]</scope>
    <source>
        <strain evidence="2 3">ACRQZ</strain>
    </source>
</reference>